<sequence length="143" mass="15352">MNDVLKIAAMGAALFSIGCASLPPYQAPPITDPGAAILDLSRIPSGSICTNGVLYAFNNSREKELAVPTGGRVGISSYVMMADYQVTYSCYPGLSFKPEAGKQYLLNVEIEDQKCRLEIYQKGAQNRTGLALVPGVLPPQYCK</sequence>
<evidence type="ECO:0000313" key="2">
    <source>
        <dbReference type="Proteomes" id="UP000632858"/>
    </source>
</evidence>
<dbReference type="AlphaFoldDB" id="A0A917CR67"/>
<reference evidence="1" key="2">
    <citation type="submission" date="2020-09" db="EMBL/GenBank/DDBJ databases">
        <authorList>
            <person name="Sun Q."/>
            <person name="Zhou Y."/>
        </authorList>
    </citation>
    <scope>NUCLEOTIDE SEQUENCE</scope>
    <source>
        <strain evidence="1">CGMCC 1.12726</strain>
    </source>
</reference>
<dbReference type="PROSITE" id="PS51257">
    <property type="entry name" value="PROKAR_LIPOPROTEIN"/>
    <property type="match status" value="1"/>
</dbReference>
<comment type="caution">
    <text evidence="1">The sequence shown here is derived from an EMBL/GenBank/DDBJ whole genome shotgun (WGS) entry which is preliminary data.</text>
</comment>
<evidence type="ECO:0008006" key="3">
    <source>
        <dbReference type="Google" id="ProtNLM"/>
    </source>
</evidence>
<dbReference type="EMBL" id="BMFO01000003">
    <property type="protein sequence ID" value="GGF95379.1"/>
    <property type="molecule type" value="Genomic_DNA"/>
</dbReference>
<gene>
    <name evidence="1" type="ORF">GCM10010960_16290</name>
</gene>
<dbReference type="Proteomes" id="UP000632858">
    <property type="component" value="Unassembled WGS sequence"/>
</dbReference>
<organism evidence="1 2">
    <name type="scientific">Arenimonas maotaiensis</name>
    <dbReference type="NCBI Taxonomy" id="1446479"/>
    <lineage>
        <taxon>Bacteria</taxon>
        <taxon>Pseudomonadati</taxon>
        <taxon>Pseudomonadota</taxon>
        <taxon>Gammaproteobacteria</taxon>
        <taxon>Lysobacterales</taxon>
        <taxon>Lysobacteraceae</taxon>
        <taxon>Arenimonas</taxon>
    </lineage>
</organism>
<keyword evidence="2" id="KW-1185">Reference proteome</keyword>
<accession>A0A917CR67</accession>
<protein>
    <recommendedName>
        <fullName evidence="3">Lipoprotein</fullName>
    </recommendedName>
</protein>
<proteinExistence type="predicted"/>
<evidence type="ECO:0000313" key="1">
    <source>
        <dbReference type="EMBL" id="GGF95379.1"/>
    </source>
</evidence>
<reference evidence="1" key="1">
    <citation type="journal article" date="2014" name="Int. J. Syst. Evol. Microbiol.">
        <title>Complete genome sequence of Corynebacterium casei LMG S-19264T (=DSM 44701T), isolated from a smear-ripened cheese.</title>
        <authorList>
            <consortium name="US DOE Joint Genome Institute (JGI-PGF)"/>
            <person name="Walter F."/>
            <person name="Albersmeier A."/>
            <person name="Kalinowski J."/>
            <person name="Ruckert C."/>
        </authorList>
    </citation>
    <scope>NUCLEOTIDE SEQUENCE</scope>
    <source>
        <strain evidence="1">CGMCC 1.12726</strain>
    </source>
</reference>
<dbReference type="RefSeq" id="WP_188449788.1">
    <property type="nucleotide sequence ID" value="NZ_BMFO01000003.1"/>
</dbReference>
<name>A0A917CR67_9GAMM</name>